<evidence type="ECO:0000313" key="2">
    <source>
        <dbReference type="EMBL" id="MDG0810554.1"/>
    </source>
</evidence>
<feature type="region of interest" description="Disordered" evidence="1">
    <location>
        <begin position="1"/>
        <end position="22"/>
    </location>
</feature>
<reference evidence="2" key="1">
    <citation type="submission" date="2022-10" db="EMBL/GenBank/DDBJ databases">
        <title>Comparative genomic analysis of Cohnella hashimotonis sp. nov., isolated from the International Space Station.</title>
        <authorList>
            <person name="Simpson A."/>
            <person name="Venkateswaran K."/>
        </authorList>
    </citation>
    <scope>NUCLEOTIDE SEQUENCE</scope>
    <source>
        <strain evidence="2">DSM 28161</strain>
    </source>
</reference>
<organism evidence="2 3">
    <name type="scientific">Cohnella rhizosphaerae</name>
    <dbReference type="NCBI Taxonomy" id="1457232"/>
    <lineage>
        <taxon>Bacteria</taxon>
        <taxon>Bacillati</taxon>
        <taxon>Bacillota</taxon>
        <taxon>Bacilli</taxon>
        <taxon>Bacillales</taxon>
        <taxon>Paenibacillaceae</taxon>
        <taxon>Cohnella</taxon>
    </lineage>
</organism>
<proteinExistence type="predicted"/>
<dbReference type="AlphaFoldDB" id="A0A9X4QTM0"/>
<accession>A0A9X4QTM0</accession>
<dbReference type="Proteomes" id="UP001153404">
    <property type="component" value="Unassembled WGS sequence"/>
</dbReference>
<protein>
    <submittedName>
        <fullName evidence="2">Uncharacterized protein</fullName>
    </submittedName>
</protein>
<comment type="caution">
    <text evidence="2">The sequence shown here is derived from an EMBL/GenBank/DDBJ whole genome shotgun (WGS) entry which is preliminary data.</text>
</comment>
<evidence type="ECO:0000256" key="1">
    <source>
        <dbReference type="SAM" id="MobiDB-lite"/>
    </source>
</evidence>
<evidence type="ECO:0000313" key="3">
    <source>
        <dbReference type="Proteomes" id="UP001153404"/>
    </source>
</evidence>
<dbReference type="RefSeq" id="WP_277532442.1">
    <property type="nucleotide sequence ID" value="NZ_JAPDIA010000003.1"/>
</dbReference>
<name>A0A9X4QTM0_9BACL</name>
<gene>
    <name evidence="2" type="ORF">OMP40_15185</name>
</gene>
<keyword evidence="3" id="KW-1185">Reference proteome</keyword>
<sequence>MPNSKGVPTEATEGPDSSNDASAVDSVSIGLAVLSVVVGADIPCSTAPPTDAKEEMGRAVNNNPAVNAVNILFFCA</sequence>
<dbReference type="EMBL" id="JAPDIA010000003">
    <property type="protein sequence ID" value="MDG0810554.1"/>
    <property type="molecule type" value="Genomic_DNA"/>
</dbReference>